<protein>
    <submittedName>
        <fullName evidence="1">Uncharacterized protein</fullName>
    </submittedName>
</protein>
<dbReference type="Proteomes" id="UP000046122">
    <property type="component" value="Unassembled WGS sequence"/>
</dbReference>
<proteinExistence type="predicted"/>
<evidence type="ECO:0000313" key="2">
    <source>
        <dbReference type="Proteomes" id="UP000046122"/>
    </source>
</evidence>
<dbReference type="EMBL" id="CCNE01000009">
    <property type="protein sequence ID" value="CDX52730.1"/>
    <property type="molecule type" value="Genomic_DNA"/>
</dbReference>
<organism evidence="1 2">
    <name type="scientific">Mesorhizobium plurifarium</name>
    <dbReference type="NCBI Taxonomy" id="69974"/>
    <lineage>
        <taxon>Bacteria</taxon>
        <taxon>Pseudomonadati</taxon>
        <taxon>Pseudomonadota</taxon>
        <taxon>Alphaproteobacteria</taxon>
        <taxon>Hyphomicrobiales</taxon>
        <taxon>Phyllobacteriaceae</taxon>
        <taxon>Mesorhizobium</taxon>
    </lineage>
</organism>
<accession>A0A090FYQ5</accession>
<dbReference type="AlphaFoldDB" id="A0A090FYQ5"/>
<reference evidence="1 2" key="1">
    <citation type="submission" date="2014-08" db="EMBL/GenBank/DDBJ databases">
        <authorList>
            <person name="Moulin Lionel"/>
        </authorList>
    </citation>
    <scope>NUCLEOTIDE SEQUENCE [LARGE SCALE GENOMIC DNA]</scope>
</reference>
<gene>
    <name evidence="1" type="ORF">MPL3365_170058</name>
</gene>
<sequence length="57" mass="6130">MLQCGTLSLFVNRSVGGLDDDQLATYGAPKPGRALDNGKFYGRARPECWNSPLSTPS</sequence>
<evidence type="ECO:0000313" key="1">
    <source>
        <dbReference type="EMBL" id="CDX52730.1"/>
    </source>
</evidence>
<name>A0A090FYQ5_MESPL</name>